<sequence length="67" mass="6808">MTAPSARRFVVLLALTVLAGAALVLVVPRTVRPDGGVPLVVPVLLAVACLGGGLAARAARPDLRGRR</sequence>
<keyword evidence="1" id="KW-0472">Membrane</keyword>
<organism evidence="2 3">
    <name type="scientific">Pseudokineococcus lusitanus</name>
    <dbReference type="NCBI Taxonomy" id="763993"/>
    <lineage>
        <taxon>Bacteria</taxon>
        <taxon>Bacillati</taxon>
        <taxon>Actinomycetota</taxon>
        <taxon>Actinomycetes</taxon>
        <taxon>Kineosporiales</taxon>
        <taxon>Kineosporiaceae</taxon>
        <taxon>Pseudokineococcus</taxon>
    </lineage>
</organism>
<keyword evidence="1" id="KW-1133">Transmembrane helix</keyword>
<comment type="caution">
    <text evidence="2">The sequence shown here is derived from an EMBL/GenBank/DDBJ whole genome shotgun (WGS) entry which is preliminary data.</text>
</comment>
<feature type="transmembrane region" description="Helical" evidence="1">
    <location>
        <begin position="9"/>
        <end position="27"/>
    </location>
</feature>
<keyword evidence="3" id="KW-1185">Reference proteome</keyword>
<name>A0A3N1G8L0_9ACTN</name>
<evidence type="ECO:0000313" key="2">
    <source>
        <dbReference type="EMBL" id="ROP26544.1"/>
    </source>
</evidence>
<dbReference type="RefSeq" id="WP_123381449.1">
    <property type="nucleotide sequence ID" value="NZ_RJKN01000013.1"/>
</dbReference>
<gene>
    <name evidence="2" type="ORF">EDC03_3394</name>
</gene>
<dbReference type="AlphaFoldDB" id="A0A3N1G8L0"/>
<proteinExistence type="predicted"/>
<reference evidence="2 3" key="1">
    <citation type="journal article" date="2015" name="Stand. Genomic Sci.">
        <title>Genomic Encyclopedia of Bacterial and Archaeal Type Strains, Phase III: the genomes of soil and plant-associated and newly described type strains.</title>
        <authorList>
            <person name="Whitman W.B."/>
            <person name="Woyke T."/>
            <person name="Klenk H.P."/>
            <person name="Zhou Y."/>
            <person name="Lilburn T.G."/>
            <person name="Beck B.J."/>
            <person name="De Vos P."/>
            <person name="Vandamme P."/>
            <person name="Eisen J.A."/>
            <person name="Garrity G."/>
            <person name="Hugenholtz P."/>
            <person name="Kyrpides N.C."/>
        </authorList>
    </citation>
    <scope>NUCLEOTIDE SEQUENCE [LARGE SCALE GENOMIC DNA]</scope>
    <source>
        <strain evidence="2 3">CECT 7306</strain>
    </source>
</reference>
<evidence type="ECO:0000313" key="3">
    <source>
        <dbReference type="Proteomes" id="UP000276232"/>
    </source>
</evidence>
<evidence type="ECO:0000256" key="1">
    <source>
        <dbReference type="SAM" id="Phobius"/>
    </source>
</evidence>
<dbReference type="EMBL" id="RJKN01000013">
    <property type="protein sequence ID" value="ROP26544.1"/>
    <property type="molecule type" value="Genomic_DNA"/>
</dbReference>
<dbReference type="Proteomes" id="UP000276232">
    <property type="component" value="Unassembled WGS sequence"/>
</dbReference>
<accession>A0A3N1G8L0</accession>
<keyword evidence="1" id="KW-0812">Transmembrane</keyword>
<feature type="transmembrane region" description="Helical" evidence="1">
    <location>
        <begin position="39"/>
        <end position="59"/>
    </location>
</feature>
<protein>
    <submittedName>
        <fullName evidence="2">Uncharacterized protein</fullName>
    </submittedName>
</protein>
<dbReference type="InParanoid" id="A0A3N1G8L0"/>